<keyword evidence="2" id="KW-1185">Reference proteome</keyword>
<organism evidence="1 2">
    <name type="scientific">Gossypium australe</name>
    <dbReference type="NCBI Taxonomy" id="47621"/>
    <lineage>
        <taxon>Eukaryota</taxon>
        <taxon>Viridiplantae</taxon>
        <taxon>Streptophyta</taxon>
        <taxon>Embryophyta</taxon>
        <taxon>Tracheophyta</taxon>
        <taxon>Spermatophyta</taxon>
        <taxon>Magnoliopsida</taxon>
        <taxon>eudicotyledons</taxon>
        <taxon>Gunneridae</taxon>
        <taxon>Pentapetalae</taxon>
        <taxon>rosids</taxon>
        <taxon>malvids</taxon>
        <taxon>Malvales</taxon>
        <taxon>Malvaceae</taxon>
        <taxon>Malvoideae</taxon>
        <taxon>Gossypium</taxon>
    </lineage>
</organism>
<dbReference type="InterPro" id="IPR053098">
    <property type="entry name" value="Petuviruses_polyprotein"/>
</dbReference>
<sequence>MDYLREEDNVQPTDLPTFVTLEIRSEFPREWMQIGYSHIHFGAIRLALNYYAAKGKPIVERIALLDSIYLEYQHVCIATIETILNSGLVMVTLFPNFTMALADRNLLTALKIVGAPQVPFAIVATLLYQIVFRVQDHAFNFSRHGDSLLITVNTNDQPHCVHVPKQIPKKERITLLPEKWGNGTMEIKFDHSHLHRPKGPSIFPTQLMMQPIGNPTVGHNNEDIECCCDLCKPGPERI</sequence>
<gene>
    <name evidence="1" type="ORF">EPI10_015834</name>
</gene>
<evidence type="ECO:0000313" key="2">
    <source>
        <dbReference type="Proteomes" id="UP000325315"/>
    </source>
</evidence>
<dbReference type="Proteomes" id="UP000325315">
    <property type="component" value="Unassembled WGS sequence"/>
</dbReference>
<dbReference type="Pfam" id="PF01107">
    <property type="entry name" value="MP"/>
    <property type="match status" value="1"/>
</dbReference>
<dbReference type="EMBL" id="SMMG02000006">
    <property type="protein sequence ID" value="KAA3470098.1"/>
    <property type="molecule type" value="Genomic_DNA"/>
</dbReference>
<name>A0A5B6VM03_9ROSI</name>
<dbReference type="OrthoDB" id="998565at2759"/>
<dbReference type="AlphaFoldDB" id="A0A5B6VM03"/>
<evidence type="ECO:0000313" key="1">
    <source>
        <dbReference type="EMBL" id="KAA3470098.1"/>
    </source>
</evidence>
<protein>
    <submittedName>
        <fullName evidence="1">MP domain-containing protein</fullName>
    </submittedName>
</protein>
<accession>A0A5B6VM03</accession>
<dbReference type="PANTHER" id="PTHR48435">
    <property type="entry name" value="POLYPROTEIN"/>
    <property type="match status" value="1"/>
</dbReference>
<dbReference type="PANTHER" id="PTHR48435:SF1">
    <property type="entry name" value="POLYPROTEIN"/>
    <property type="match status" value="1"/>
</dbReference>
<comment type="caution">
    <text evidence="1">The sequence shown here is derived from an EMBL/GenBank/DDBJ whole genome shotgun (WGS) entry which is preliminary data.</text>
</comment>
<dbReference type="InterPro" id="IPR028919">
    <property type="entry name" value="Viral_movement"/>
</dbReference>
<proteinExistence type="predicted"/>
<reference evidence="2" key="1">
    <citation type="journal article" date="2019" name="Plant Biotechnol. J.">
        <title>Genome sequencing of the Australian wild diploid species Gossypium australe highlights disease resistance and delayed gland morphogenesis.</title>
        <authorList>
            <person name="Cai Y."/>
            <person name="Cai X."/>
            <person name="Wang Q."/>
            <person name="Wang P."/>
            <person name="Zhang Y."/>
            <person name="Cai C."/>
            <person name="Xu Y."/>
            <person name="Wang K."/>
            <person name="Zhou Z."/>
            <person name="Wang C."/>
            <person name="Geng S."/>
            <person name="Li B."/>
            <person name="Dong Q."/>
            <person name="Hou Y."/>
            <person name="Wang H."/>
            <person name="Ai P."/>
            <person name="Liu Z."/>
            <person name="Yi F."/>
            <person name="Sun M."/>
            <person name="An G."/>
            <person name="Cheng J."/>
            <person name="Zhang Y."/>
            <person name="Shi Q."/>
            <person name="Xie Y."/>
            <person name="Shi X."/>
            <person name="Chang Y."/>
            <person name="Huang F."/>
            <person name="Chen Y."/>
            <person name="Hong S."/>
            <person name="Mi L."/>
            <person name="Sun Q."/>
            <person name="Zhang L."/>
            <person name="Zhou B."/>
            <person name="Peng R."/>
            <person name="Zhang X."/>
            <person name="Liu F."/>
        </authorList>
    </citation>
    <scope>NUCLEOTIDE SEQUENCE [LARGE SCALE GENOMIC DNA]</scope>
    <source>
        <strain evidence="2">cv. PA1801</strain>
    </source>
</reference>